<dbReference type="PANTHER" id="PTHR24567:SF26">
    <property type="entry name" value="REGULATORY PROTEIN YEIL"/>
    <property type="match status" value="1"/>
</dbReference>
<feature type="domain" description="Cyclic nucleotide-binding" evidence="4">
    <location>
        <begin position="11"/>
        <end position="114"/>
    </location>
</feature>
<dbReference type="Proteomes" id="UP001501074">
    <property type="component" value="Unassembled WGS sequence"/>
</dbReference>
<dbReference type="PROSITE" id="PS00888">
    <property type="entry name" value="CNMP_BINDING_1"/>
    <property type="match status" value="1"/>
</dbReference>
<dbReference type="SUPFAM" id="SSF46785">
    <property type="entry name" value="Winged helix' DNA-binding domain"/>
    <property type="match status" value="1"/>
</dbReference>
<dbReference type="EMBL" id="BAAAZO010000008">
    <property type="protein sequence ID" value="GAA3621633.1"/>
    <property type="molecule type" value="Genomic_DNA"/>
</dbReference>
<evidence type="ECO:0000256" key="2">
    <source>
        <dbReference type="ARBA" id="ARBA00023125"/>
    </source>
</evidence>
<keyword evidence="2" id="KW-0238">DNA-binding</keyword>
<evidence type="ECO:0000313" key="6">
    <source>
        <dbReference type="EMBL" id="GAA3621633.1"/>
    </source>
</evidence>
<feature type="domain" description="HTH crp-type" evidence="5">
    <location>
        <begin position="145"/>
        <end position="218"/>
    </location>
</feature>
<reference evidence="7" key="1">
    <citation type="journal article" date="2019" name="Int. J. Syst. Evol. Microbiol.">
        <title>The Global Catalogue of Microorganisms (GCM) 10K type strain sequencing project: providing services to taxonomists for standard genome sequencing and annotation.</title>
        <authorList>
            <consortium name="The Broad Institute Genomics Platform"/>
            <consortium name="The Broad Institute Genome Sequencing Center for Infectious Disease"/>
            <person name="Wu L."/>
            <person name="Ma J."/>
        </authorList>
    </citation>
    <scope>NUCLEOTIDE SEQUENCE [LARGE SCALE GENOMIC DNA]</scope>
    <source>
        <strain evidence="7">JCM 16902</strain>
    </source>
</reference>
<dbReference type="Pfam" id="PF00027">
    <property type="entry name" value="cNMP_binding"/>
    <property type="match status" value="1"/>
</dbReference>
<evidence type="ECO:0000313" key="7">
    <source>
        <dbReference type="Proteomes" id="UP001501074"/>
    </source>
</evidence>
<dbReference type="InterPro" id="IPR012318">
    <property type="entry name" value="HTH_CRP"/>
</dbReference>
<organism evidence="6 7">
    <name type="scientific">Kineosporia mesophila</name>
    <dbReference type="NCBI Taxonomy" id="566012"/>
    <lineage>
        <taxon>Bacteria</taxon>
        <taxon>Bacillati</taxon>
        <taxon>Actinomycetota</taxon>
        <taxon>Actinomycetes</taxon>
        <taxon>Kineosporiales</taxon>
        <taxon>Kineosporiaceae</taxon>
        <taxon>Kineosporia</taxon>
    </lineage>
</organism>
<dbReference type="InterPro" id="IPR018490">
    <property type="entry name" value="cNMP-bd_dom_sf"/>
</dbReference>
<dbReference type="SUPFAM" id="SSF51206">
    <property type="entry name" value="cAMP-binding domain-like"/>
    <property type="match status" value="1"/>
</dbReference>
<dbReference type="InterPro" id="IPR036388">
    <property type="entry name" value="WH-like_DNA-bd_sf"/>
</dbReference>
<dbReference type="RefSeq" id="WP_231487055.1">
    <property type="nucleotide sequence ID" value="NZ_BAAAZO010000008.1"/>
</dbReference>
<evidence type="ECO:0000256" key="1">
    <source>
        <dbReference type="ARBA" id="ARBA00023015"/>
    </source>
</evidence>
<dbReference type="Gene3D" id="1.10.10.10">
    <property type="entry name" value="Winged helix-like DNA-binding domain superfamily/Winged helix DNA-binding domain"/>
    <property type="match status" value="1"/>
</dbReference>
<dbReference type="CDD" id="cd00038">
    <property type="entry name" value="CAP_ED"/>
    <property type="match status" value="1"/>
</dbReference>
<dbReference type="InterPro" id="IPR018488">
    <property type="entry name" value="cNMP-bd_CS"/>
</dbReference>
<dbReference type="InterPro" id="IPR000595">
    <property type="entry name" value="cNMP-bd_dom"/>
</dbReference>
<dbReference type="InterPro" id="IPR014710">
    <property type="entry name" value="RmlC-like_jellyroll"/>
</dbReference>
<dbReference type="PROSITE" id="PS50042">
    <property type="entry name" value="CNMP_BINDING_3"/>
    <property type="match status" value="1"/>
</dbReference>
<evidence type="ECO:0000259" key="4">
    <source>
        <dbReference type="PROSITE" id="PS50042"/>
    </source>
</evidence>
<proteinExistence type="predicted"/>
<gene>
    <name evidence="6" type="ORF">GCM10022223_43150</name>
</gene>
<dbReference type="PROSITE" id="PS51063">
    <property type="entry name" value="HTH_CRP_2"/>
    <property type="match status" value="1"/>
</dbReference>
<accession>A0ABP7A1B7</accession>
<evidence type="ECO:0000256" key="3">
    <source>
        <dbReference type="ARBA" id="ARBA00023163"/>
    </source>
</evidence>
<dbReference type="PRINTS" id="PR00103">
    <property type="entry name" value="CAMPKINASE"/>
</dbReference>
<name>A0ABP7A1B7_9ACTN</name>
<dbReference type="Pfam" id="PF13545">
    <property type="entry name" value="HTH_Crp_2"/>
    <property type="match status" value="1"/>
</dbReference>
<dbReference type="InterPro" id="IPR036390">
    <property type="entry name" value="WH_DNA-bd_sf"/>
</dbReference>
<sequence>MEHEEWHPGSFLGRLKPESLDRIITLGRAVQFTEGDRLILEGDGGTDVFILLTGIVKVSAITIRGQSVLLALRLGGDIVGEMAAVDGRPRTATVMACGAVSARVISAQVWRQYLRSSDEGFTAIYGVTNDRLRVETRKRIDFAGHTANGRVAMVLSEFVRTHGNPTDHGIEIAFSLTQEELAAAAECALTSVQAFLKELRESAILGTRYRRIVIFDETRLQAHCNP</sequence>
<dbReference type="InterPro" id="IPR050397">
    <property type="entry name" value="Env_Response_Regulators"/>
</dbReference>
<keyword evidence="3" id="KW-0804">Transcription</keyword>
<dbReference type="Gene3D" id="2.60.120.10">
    <property type="entry name" value="Jelly Rolls"/>
    <property type="match status" value="1"/>
</dbReference>
<comment type="caution">
    <text evidence="6">The sequence shown here is derived from an EMBL/GenBank/DDBJ whole genome shotgun (WGS) entry which is preliminary data.</text>
</comment>
<evidence type="ECO:0000259" key="5">
    <source>
        <dbReference type="PROSITE" id="PS51063"/>
    </source>
</evidence>
<dbReference type="PANTHER" id="PTHR24567">
    <property type="entry name" value="CRP FAMILY TRANSCRIPTIONAL REGULATORY PROTEIN"/>
    <property type="match status" value="1"/>
</dbReference>
<keyword evidence="1" id="KW-0805">Transcription regulation</keyword>
<dbReference type="SMART" id="SM00100">
    <property type="entry name" value="cNMP"/>
    <property type="match status" value="1"/>
</dbReference>
<protein>
    <submittedName>
        <fullName evidence="6">Crp/Fnr family transcriptional regulator</fullName>
    </submittedName>
</protein>
<keyword evidence="7" id="KW-1185">Reference proteome</keyword>